<dbReference type="Proteomes" id="UP000032427">
    <property type="component" value="Chromosome 1"/>
</dbReference>
<dbReference type="GeneID" id="28542222"/>
<evidence type="ECO:0000313" key="2">
    <source>
        <dbReference type="Proteomes" id="UP000032427"/>
    </source>
</evidence>
<accession>A0A090KMA8</accession>
<gene>
    <name evidence="1" type="ORF">AWOD_I_2613</name>
</gene>
<dbReference type="PATRIC" id="fig|80852.17.peg.2703"/>
<dbReference type="STRING" id="80852.AWOD_I_2613"/>
<organism evidence="1 2">
    <name type="scientific">Aliivibrio wodanis</name>
    <dbReference type="NCBI Taxonomy" id="80852"/>
    <lineage>
        <taxon>Bacteria</taxon>
        <taxon>Pseudomonadati</taxon>
        <taxon>Pseudomonadota</taxon>
        <taxon>Gammaproteobacteria</taxon>
        <taxon>Vibrionales</taxon>
        <taxon>Vibrionaceae</taxon>
        <taxon>Aliivibrio</taxon>
    </lineage>
</organism>
<dbReference type="InterPro" id="IPR009776">
    <property type="entry name" value="Spore_0_M"/>
</dbReference>
<dbReference type="AlphaFoldDB" id="A0A090KMA8"/>
<proteinExistence type="predicted"/>
<evidence type="ECO:0000313" key="1">
    <source>
        <dbReference type="EMBL" id="CED72664.1"/>
    </source>
</evidence>
<dbReference type="HOGENOM" id="CLU_057336_1_2_6"/>
<dbReference type="EMBL" id="LN554846">
    <property type="protein sequence ID" value="CED72664.1"/>
    <property type="molecule type" value="Genomic_DNA"/>
</dbReference>
<reference evidence="2" key="1">
    <citation type="submission" date="2014-09" db="EMBL/GenBank/DDBJ databases">
        <authorList>
            <person name="Hjerde E."/>
        </authorList>
    </citation>
    <scope>NUCLEOTIDE SEQUENCE [LARGE SCALE GENOMIC DNA]</scope>
    <source>
        <strain evidence="2">06/09/139</strain>
    </source>
</reference>
<protein>
    <submittedName>
        <fullName evidence="1">Putative sporulation-control protein</fullName>
    </submittedName>
</protein>
<dbReference type="PANTHER" id="PTHR40053">
    <property type="entry name" value="SPORULATION-CONTROL PROTEIN SPO0M"/>
    <property type="match status" value="1"/>
</dbReference>
<dbReference type="OrthoDB" id="2351239at2"/>
<sequence>MSFFKKTLASLGIGSANVDTIIHHEILIPGQKVQVTIEITGGATEQHIENIDLKLCCQYKKEMMRNDEKGTRREIISQTHVLVDWGLPYAFTIEPKQERKFDVELDLPLNTPVTIGDAKVWVQTGLDISLGLDPTDKDPITVRPEPLLDGVLTALETEGLRIRQVECEHVEGFELPFVQEFEFVPFDGPYHGRWRELELIAHRNSDELELWFEVDRRHKGGVLGLLSSVLSNGDLKRNLVLSTKLSPEDAGQQVIDFLNQTT</sequence>
<dbReference type="Pfam" id="PF07070">
    <property type="entry name" value="Spo0M"/>
    <property type="match status" value="1"/>
</dbReference>
<keyword evidence="2" id="KW-1185">Reference proteome</keyword>
<dbReference type="KEGG" id="awd:AWOD_I_2613"/>
<dbReference type="PANTHER" id="PTHR40053:SF1">
    <property type="entry name" value="SPORULATION-CONTROL PROTEIN SPO0M"/>
    <property type="match status" value="1"/>
</dbReference>
<name>A0A090KMA8_9GAMM</name>